<reference evidence="3" key="1">
    <citation type="submission" date="2018-12" db="EMBL/GenBank/DDBJ databases">
        <title>Bacillus chawlae sp. nov., Bacillus glennii sp. nov., and Bacillus saganii sp. nov. Isolated from the Vehicle Assembly Building at Kennedy Space Center where the Viking Spacecraft were Assembled.</title>
        <authorList>
            <person name="Seuylemezian A."/>
            <person name="Vaishampayan P."/>
        </authorList>
    </citation>
    <scope>NUCLEOTIDE SEQUENCE [LARGE SCALE GENOMIC DNA]</scope>
    <source>
        <strain evidence="3">DSM 13966</strain>
    </source>
</reference>
<dbReference type="Proteomes" id="UP000279911">
    <property type="component" value="Unassembled WGS sequence"/>
</dbReference>
<name>A0A3R9KYP4_9BACI</name>
<gene>
    <name evidence="2" type="ORF">EJA10_02950</name>
</gene>
<feature type="transmembrane region" description="Helical" evidence="1">
    <location>
        <begin position="161"/>
        <end position="181"/>
    </location>
</feature>
<dbReference type="InterPro" id="IPR021683">
    <property type="entry name" value="DUF3267"/>
</dbReference>
<organism evidence="2 3">
    <name type="scientific">Mesobacillus subterraneus</name>
    <dbReference type="NCBI Taxonomy" id="285983"/>
    <lineage>
        <taxon>Bacteria</taxon>
        <taxon>Bacillati</taxon>
        <taxon>Bacillota</taxon>
        <taxon>Bacilli</taxon>
        <taxon>Bacillales</taxon>
        <taxon>Bacillaceae</taxon>
        <taxon>Mesobacillus</taxon>
    </lineage>
</organism>
<dbReference type="Pfam" id="PF11667">
    <property type="entry name" value="DUF3267"/>
    <property type="match status" value="1"/>
</dbReference>
<evidence type="ECO:0000313" key="2">
    <source>
        <dbReference type="EMBL" id="RSD29081.1"/>
    </source>
</evidence>
<feature type="transmembrane region" description="Helical" evidence="1">
    <location>
        <begin position="130"/>
        <end position="155"/>
    </location>
</feature>
<sequence>MKIAADVPKTNEITHLKLTHNGWTQIQEPETSSKAILLSIPFMLAASIFSLLIISLFSDITLKDFGISKDSLIITINLGVIVSFILLVIVHELLHLIFIPGFARSKKTTVGLTIWGGFVATEEELSRKRYLLVTLAPFVILTVIVPMLLGVFGLMTTTFKWLIFLNAIGSSVDLLIAAMILKQVPRGAILIQNGQRTYWKSA</sequence>
<dbReference type="AlphaFoldDB" id="A0A3R9KYP4"/>
<dbReference type="OrthoDB" id="1778118at2"/>
<keyword evidence="1" id="KW-0472">Membrane</keyword>
<keyword evidence="1" id="KW-1133">Transmembrane helix</keyword>
<dbReference type="RefSeq" id="WP_125478513.1">
    <property type="nucleotide sequence ID" value="NZ_RSFW01000003.1"/>
</dbReference>
<feature type="transmembrane region" description="Helical" evidence="1">
    <location>
        <begin position="35"/>
        <end position="57"/>
    </location>
</feature>
<protein>
    <submittedName>
        <fullName evidence="2">DUF3267 domain-containing protein</fullName>
    </submittedName>
</protein>
<comment type="caution">
    <text evidence="2">The sequence shown here is derived from an EMBL/GenBank/DDBJ whole genome shotgun (WGS) entry which is preliminary data.</text>
</comment>
<dbReference type="EMBL" id="RSFW01000003">
    <property type="protein sequence ID" value="RSD29081.1"/>
    <property type="molecule type" value="Genomic_DNA"/>
</dbReference>
<feature type="transmembrane region" description="Helical" evidence="1">
    <location>
        <begin position="72"/>
        <end position="98"/>
    </location>
</feature>
<keyword evidence="1" id="KW-0812">Transmembrane</keyword>
<proteinExistence type="predicted"/>
<evidence type="ECO:0000256" key="1">
    <source>
        <dbReference type="SAM" id="Phobius"/>
    </source>
</evidence>
<accession>A0A3R9KYP4</accession>
<evidence type="ECO:0000313" key="3">
    <source>
        <dbReference type="Proteomes" id="UP000279911"/>
    </source>
</evidence>